<name>A0ABU0NGQ8_STRRH</name>
<keyword evidence="2" id="KW-1185">Reference proteome</keyword>
<comment type="caution">
    <text evidence="1">The sequence shown here is derived from an EMBL/GenBank/DDBJ whole genome shotgun (WGS) entry which is preliminary data.</text>
</comment>
<evidence type="ECO:0000313" key="2">
    <source>
        <dbReference type="Proteomes" id="UP001230654"/>
    </source>
</evidence>
<proteinExistence type="predicted"/>
<organism evidence="1 2">
    <name type="scientific">Streptomyces rishiriensis</name>
    <dbReference type="NCBI Taxonomy" id="68264"/>
    <lineage>
        <taxon>Bacteria</taxon>
        <taxon>Bacillati</taxon>
        <taxon>Actinomycetota</taxon>
        <taxon>Actinomycetes</taxon>
        <taxon>Kitasatosporales</taxon>
        <taxon>Streptomycetaceae</taxon>
        <taxon>Streptomyces</taxon>
    </lineage>
</organism>
<dbReference type="Proteomes" id="UP001230654">
    <property type="component" value="Unassembled WGS sequence"/>
</dbReference>
<sequence>MRVDTVVPGATGAVSIHPSFGEFGGYENDFDPDLTNNTAVLTVN</sequence>
<protein>
    <submittedName>
        <fullName evidence="1">Uncharacterized protein</fullName>
    </submittedName>
</protein>
<accession>A0ABU0NGQ8</accession>
<reference evidence="1 2" key="1">
    <citation type="submission" date="2023-07" db="EMBL/GenBank/DDBJ databases">
        <title>Comparative genomics of wheat-associated soil bacteria to identify genetic determinants of phenazine resistance.</title>
        <authorList>
            <person name="Mouncey N."/>
        </authorList>
    </citation>
    <scope>NUCLEOTIDE SEQUENCE [LARGE SCALE GENOMIC DNA]</scope>
    <source>
        <strain evidence="1 2">B2I6</strain>
    </source>
</reference>
<evidence type="ECO:0000313" key="1">
    <source>
        <dbReference type="EMBL" id="MDQ0578281.1"/>
    </source>
</evidence>
<dbReference type="EMBL" id="JAUSWV010000001">
    <property type="protein sequence ID" value="MDQ0578281.1"/>
    <property type="molecule type" value="Genomic_DNA"/>
</dbReference>
<gene>
    <name evidence="1" type="ORF">QF030_000459</name>
</gene>
<dbReference type="RefSeq" id="WP_307160901.1">
    <property type="nucleotide sequence ID" value="NZ_JAUSWV010000001.1"/>
</dbReference>